<organism evidence="2 3">
    <name type="scientific">Agromyces salentinus</name>
    <dbReference type="NCBI Taxonomy" id="269421"/>
    <lineage>
        <taxon>Bacteria</taxon>
        <taxon>Bacillati</taxon>
        <taxon>Actinomycetota</taxon>
        <taxon>Actinomycetes</taxon>
        <taxon>Micrococcales</taxon>
        <taxon>Microbacteriaceae</taxon>
        <taxon>Agromyces</taxon>
    </lineage>
</organism>
<keyword evidence="3" id="KW-1185">Reference proteome</keyword>
<evidence type="ECO:0000256" key="1">
    <source>
        <dbReference type="SAM" id="SignalP"/>
    </source>
</evidence>
<dbReference type="EMBL" id="BAAANK010000007">
    <property type="protein sequence ID" value="GAA1840158.1"/>
    <property type="molecule type" value="Genomic_DNA"/>
</dbReference>
<proteinExistence type="predicted"/>
<gene>
    <name evidence="2" type="ORF">GCM10009750_27740</name>
</gene>
<accession>A0ABP4Z478</accession>
<dbReference type="SUPFAM" id="SSF49452">
    <property type="entry name" value="Starch-binding domain-like"/>
    <property type="match status" value="1"/>
</dbReference>
<evidence type="ECO:0000313" key="3">
    <source>
        <dbReference type="Proteomes" id="UP001501746"/>
    </source>
</evidence>
<dbReference type="Proteomes" id="UP001501746">
    <property type="component" value="Unassembled WGS sequence"/>
</dbReference>
<comment type="caution">
    <text evidence="2">The sequence shown here is derived from an EMBL/GenBank/DDBJ whole genome shotgun (WGS) entry which is preliminary data.</text>
</comment>
<evidence type="ECO:0008006" key="4">
    <source>
        <dbReference type="Google" id="ProtNLM"/>
    </source>
</evidence>
<protein>
    <recommendedName>
        <fullName evidence="4">Carboxypeptidase regulatory-like domain-containing protein</fullName>
    </recommendedName>
</protein>
<keyword evidence="1" id="KW-0732">Signal</keyword>
<name>A0ABP4Z478_9MICO</name>
<evidence type="ECO:0000313" key="2">
    <source>
        <dbReference type="EMBL" id="GAA1840158.1"/>
    </source>
</evidence>
<feature type="signal peptide" evidence="1">
    <location>
        <begin position="1"/>
        <end position="25"/>
    </location>
</feature>
<sequence length="831" mass="83364">MRSLVATTAAALVVAALIPASPAFADQADSLAPVVSISGVVYDPAGLAASEVCIAAEAFDGEAWTPISVGPEIRTDTTGAFSILDLPDGTYTVSAESCESPSDTARTWFPSLSAQPAIIEGAVADGIVVSGGLEVTSTDIHLLAVPVTNTSAPTIIGDALIGSTLTADVGAWSVTELSFTYQWLRNGAPIADAVGETYNPTVDDADTKLSVEVVADRHGWTTSSATSATTNVVPRLALTAGTPTISGTAKVGQSLTVTPGDWSPEAVVTYVWLRDGDEIATATTADYLLSAADVGAKISVRVTGAATGHTTATMTSASTAAVAIGTLVTAAPTVAGTAKVGSALTAMTGWTPGGITYTYVWKRNGTTITGATQATYTPAAADLGAKLTVTATGRLPGYSSVVRTSAPTAAVTVGTFAAPAPTLSGTVAVGRTVTAVPGTWKPGATFTYQWKRNGVSITGATKSTYAITATDLKTALTVTVTGQATAYTTRSTTSAPTTVAAGTLTAATPTIAGIRAVGRTLTAVPGTWAPSGVTLAYQWKRAGVSITGATASTYVLTAADLGKTLTVAVIGRKTAYTSAAKTSVATAAIAAGTLTAPTPTISGTRTVGKTLTAVPGTWAPSGVALTYQWKRAGVPITGATKSTYVLTAADLGKPLTVTITGTKAGYTTLAKNASSTGLIAAGSLSLSVGVSGTTKVGSTLTASASATAGAALSYQWYRNGSAISGATGRTYNPSNADVGKSLAAAVTARKAGYATRTVRSGATAAIRPPDRTTPISGTKNCPSWAPIKGNQGSPEWIYHLPGGGSYNVTNPEECFSSEAAAMAAGYRRARN</sequence>
<reference evidence="3" key="1">
    <citation type="journal article" date="2019" name="Int. J. Syst. Evol. Microbiol.">
        <title>The Global Catalogue of Microorganisms (GCM) 10K type strain sequencing project: providing services to taxonomists for standard genome sequencing and annotation.</title>
        <authorList>
            <consortium name="The Broad Institute Genomics Platform"/>
            <consortium name="The Broad Institute Genome Sequencing Center for Infectious Disease"/>
            <person name="Wu L."/>
            <person name="Ma J."/>
        </authorList>
    </citation>
    <scope>NUCLEOTIDE SEQUENCE [LARGE SCALE GENOMIC DNA]</scope>
    <source>
        <strain evidence="3">JCM 14323</strain>
    </source>
</reference>
<dbReference type="InterPro" id="IPR013784">
    <property type="entry name" value="Carb-bd-like_fold"/>
</dbReference>
<feature type="chain" id="PRO_5046852081" description="Carboxypeptidase regulatory-like domain-containing protein" evidence="1">
    <location>
        <begin position="26"/>
        <end position="831"/>
    </location>
</feature>
<dbReference type="Gene3D" id="2.60.40.2700">
    <property type="match status" value="7"/>
</dbReference>